<organism evidence="2 3">
    <name type="scientific">Aphanothece hegewaldii CCALA 016</name>
    <dbReference type="NCBI Taxonomy" id="2107694"/>
    <lineage>
        <taxon>Bacteria</taxon>
        <taxon>Bacillati</taxon>
        <taxon>Cyanobacteriota</taxon>
        <taxon>Cyanophyceae</taxon>
        <taxon>Oscillatoriophycideae</taxon>
        <taxon>Chroococcales</taxon>
        <taxon>Aphanothecaceae</taxon>
        <taxon>Aphanothece</taxon>
    </lineage>
</organism>
<reference evidence="2 3" key="2">
    <citation type="submission" date="2018-03" db="EMBL/GenBank/DDBJ databases">
        <authorList>
            <person name="Keele B.F."/>
        </authorList>
    </citation>
    <scope>NUCLEOTIDE SEQUENCE [LARGE SCALE GENOMIC DNA]</scope>
    <source>
        <strain evidence="2 3">CCALA 016</strain>
    </source>
</reference>
<dbReference type="SUPFAM" id="SSF52980">
    <property type="entry name" value="Restriction endonuclease-like"/>
    <property type="match status" value="1"/>
</dbReference>
<dbReference type="PANTHER" id="PTHR34107">
    <property type="entry name" value="SLL0198 PROTEIN-RELATED"/>
    <property type="match status" value="1"/>
</dbReference>
<name>A0A2T1LTN2_9CHRO</name>
<sequence>MILSLLKTNLVNFDEFIHWYPESSENRYELHDGVIISMPKPRGKHSQIAGFSMNELSFEIRRLGLPYFIPKECLIKADDLSGYEPDVIVLKKEFIKNEPRWEKESTIIFGQSIQLVIEVVSSNWSDDYALKLDVYESIGIAEYWIIDYLGLGGRKFIGSPKQPTLTIYNLVNGEYQSIQFRGNELINSKSFPELKLTAEDIFKGE</sequence>
<comment type="caution">
    <text evidence="2">The sequence shown here is derived from an EMBL/GenBank/DDBJ whole genome shotgun (WGS) entry which is preliminary data.</text>
</comment>
<evidence type="ECO:0000313" key="2">
    <source>
        <dbReference type="EMBL" id="PSF34476.1"/>
    </source>
</evidence>
<dbReference type="OrthoDB" id="428427at2"/>
<dbReference type="Gene3D" id="3.90.1570.10">
    <property type="entry name" value="tt1808, chain A"/>
    <property type="match status" value="1"/>
</dbReference>
<keyword evidence="3" id="KW-1185">Reference proteome</keyword>
<accession>A0A2T1LTN2</accession>
<evidence type="ECO:0000313" key="3">
    <source>
        <dbReference type="Proteomes" id="UP000239001"/>
    </source>
</evidence>
<dbReference type="Proteomes" id="UP000239001">
    <property type="component" value="Unassembled WGS sequence"/>
</dbReference>
<evidence type="ECO:0000259" key="1">
    <source>
        <dbReference type="Pfam" id="PF05685"/>
    </source>
</evidence>
<dbReference type="AlphaFoldDB" id="A0A2T1LTN2"/>
<proteinExistence type="predicted"/>
<dbReference type="InterPro" id="IPR008538">
    <property type="entry name" value="Uma2"/>
</dbReference>
<reference evidence="2 3" key="1">
    <citation type="submission" date="2018-03" db="EMBL/GenBank/DDBJ databases">
        <title>The ancient ancestry and fast evolution of plastids.</title>
        <authorList>
            <person name="Moore K.R."/>
            <person name="Magnabosco C."/>
            <person name="Momper L."/>
            <person name="Gold D.A."/>
            <person name="Bosak T."/>
            <person name="Fournier G.P."/>
        </authorList>
    </citation>
    <scope>NUCLEOTIDE SEQUENCE [LARGE SCALE GENOMIC DNA]</scope>
    <source>
        <strain evidence="2 3">CCALA 016</strain>
    </source>
</reference>
<gene>
    <name evidence="2" type="ORF">C7H19_18785</name>
</gene>
<dbReference type="Pfam" id="PF05685">
    <property type="entry name" value="Uma2"/>
    <property type="match status" value="1"/>
</dbReference>
<dbReference type="EMBL" id="PXOH01000026">
    <property type="protein sequence ID" value="PSF34476.1"/>
    <property type="molecule type" value="Genomic_DNA"/>
</dbReference>
<protein>
    <recommendedName>
        <fullName evidence="1">Putative restriction endonuclease domain-containing protein</fullName>
    </recommendedName>
</protein>
<dbReference type="CDD" id="cd06260">
    <property type="entry name" value="DUF820-like"/>
    <property type="match status" value="1"/>
</dbReference>
<dbReference type="InterPro" id="IPR012296">
    <property type="entry name" value="Nuclease_put_TT1808"/>
</dbReference>
<dbReference type="InterPro" id="IPR011335">
    <property type="entry name" value="Restrct_endonuc-II-like"/>
</dbReference>
<dbReference type="RefSeq" id="WP_106458459.1">
    <property type="nucleotide sequence ID" value="NZ_PXOH01000026.1"/>
</dbReference>
<feature type="domain" description="Putative restriction endonuclease" evidence="1">
    <location>
        <begin position="13"/>
        <end position="198"/>
    </location>
</feature>
<dbReference type="PANTHER" id="PTHR34107:SF2">
    <property type="entry name" value="SLL0888 PROTEIN"/>
    <property type="match status" value="1"/>
</dbReference>